<dbReference type="OrthoDB" id="3484027at2759"/>
<dbReference type="Proteomes" id="UP000566819">
    <property type="component" value="Unassembled WGS sequence"/>
</dbReference>
<name>A0A8H4RG26_9HELO</name>
<accession>A0A8H4RG26</accession>
<organism evidence="1 2">
    <name type="scientific">Cudoniella acicularis</name>
    <dbReference type="NCBI Taxonomy" id="354080"/>
    <lineage>
        <taxon>Eukaryota</taxon>
        <taxon>Fungi</taxon>
        <taxon>Dikarya</taxon>
        <taxon>Ascomycota</taxon>
        <taxon>Pezizomycotina</taxon>
        <taxon>Leotiomycetes</taxon>
        <taxon>Helotiales</taxon>
        <taxon>Tricladiaceae</taxon>
        <taxon>Cudoniella</taxon>
    </lineage>
</organism>
<evidence type="ECO:0000313" key="2">
    <source>
        <dbReference type="Proteomes" id="UP000566819"/>
    </source>
</evidence>
<proteinExistence type="predicted"/>
<gene>
    <name evidence="1" type="ORF">G7Y89_g10154</name>
</gene>
<dbReference type="EMBL" id="JAAMPI010000876">
    <property type="protein sequence ID" value="KAF4627999.1"/>
    <property type="molecule type" value="Genomic_DNA"/>
</dbReference>
<comment type="caution">
    <text evidence="1">The sequence shown here is derived from an EMBL/GenBank/DDBJ whole genome shotgun (WGS) entry which is preliminary data.</text>
</comment>
<reference evidence="1 2" key="1">
    <citation type="submission" date="2020-03" db="EMBL/GenBank/DDBJ databases">
        <title>Draft Genome Sequence of Cudoniella acicularis.</title>
        <authorList>
            <person name="Buettner E."/>
            <person name="Kellner H."/>
        </authorList>
    </citation>
    <scope>NUCLEOTIDE SEQUENCE [LARGE SCALE GENOMIC DNA]</scope>
    <source>
        <strain evidence="1 2">DSM 108380</strain>
    </source>
</reference>
<protein>
    <submittedName>
        <fullName evidence="1">Uncharacterized protein</fullName>
    </submittedName>
</protein>
<dbReference type="AlphaFoldDB" id="A0A8H4RG26"/>
<evidence type="ECO:0000313" key="1">
    <source>
        <dbReference type="EMBL" id="KAF4627999.1"/>
    </source>
</evidence>
<sequence length="439" mass="51893">MEKKDLKTTRYRSRRNTRLPFARAIDKLPLNPVNSRFILKWVLVGDGETYFNGEEEEFDAKVEEGDRATEERKRGGLSWKPVRLALISRFTFSFDPYAIHIQQTDNPAFLPTNPPFSDCIHSPFCYLYGFGTTYRLPMLIPDLPSREIHQHSTFEPYPNTPSTKFNNNTSFQFNFMKRLARLPGELRHHIYELVAFSWAEEKQFPSIKMNQGNFIDMARRNFKPIFQKVPVDESFMSETSRVLWESEDRFEQRDGMLDYFKEQEYRFVEDFLAALALFEGRSSYEKEGTRSVRAEFHDPEKKKERLLGLLDDFLDWFWDRVVLDITGFRVNIYAPLSPELIGKHHFKHHFRLSHITFTTTPELEFLEEDDKPERLNPGSAGLTWRNEKLYYVWGASFKCIVRRCESLKHHVGHLRTARIFIELSPQQAQHLIEKKAKVP</sequence>
<keyword evidence="2" id="KW-1185">Reference proteome</keyword>